<dbReference type="InterPro" id="IPR051266">
    <property type="entry name" value="CLCR"/>
</dbReference>
<dbReference type="InterPro" id="IPR013783">
    <property type="entry name" value="Ig-like_fold"/>
</dbReference>
<evidence type="ECO:0000313" key="2">
    <source>
        <dbReference type="EMBL" id="OPX44392.1"/>
    </source>
</evidence>
<dbReference type="EMBL" id="MZGX01000009">
    <property type="protein sequence ID" value="OPX44392.1"/>
    <property type="molecule type" value="Genomic_DNA"/>
</dbReference>
<comment type="caution">
    <text evidence="2">The sequence shown here is derived from an EMBL/GenBank/DDBJ whole genome shotgun (WGS) entry which is preliminary data.</text>
</comment>
<dbReference type="InterPro" id="IPR036465">
    <property type="entry name" value="vWFA_dom_sf"/>
</dbReference>
<dbReference type="SUPFAM" id="SSF53300">
    <property type="entry name" value="vWA-like"/>
    <property type="match status" value="1"/>
</dbReference>
<sequence>MVSWLCRETGYRQCKKLWKHVGSLQKTAYANKCEGRNEVNFKKVFIKQFLALVLIAAILTTSAGLTLCYAEAPEQQPEEAVAKAHAWLETSQNADGSWGDKATAFVDTGELAQYLSDNGVLQEGLEKAIAWLEALVPKNNDMAARALPFVGNAGKHSVLRADLLRSQNKDGGWGIFKGYESDVPDTNLVLGALLKEQAPDLESMKKAVSYLINRQMPDGSWTFTDAGDTTVALVAGTVITLNSFQTKTGLTSPELQTAMRKAGEYLIAVQQEDKTWGMDEAAAADTLLAYRAVLNTLGADAAGNIDSDILRIQNSNGSWYDSPYLTALALEALQERQDMPFAKINSIKLYKVSGDIREEGYSFNAYESFEIQAETSVSNTEAEILYFIKKQDGSIISLQSDGLPGWNTKNSAPGEYSVIVQMKDKASGKIVANQEKRFVIDPYFKIGSVVLTTDPENIRINNPCTVDVKTTLVTESNINKAITFKAWVIDAGAVIEEETGTIECKAPGQIEKFTSITFSPDVSAPKDYIIKTQVFEAETLLAEGETTFSVLPPLPPTRINFEQSAGKTVLYPGEDSVSLQFNLTGEGTPELPQRNPIDMVLCIDDSGSMEWGNIDESTTRPWRIDFAKEASSHVIDLLQANDRGAVVEFAGNVWVQQDITENKDLLKTKIAQTPASPWNGTAIGLGLQSANNILNTNSSQSRTKIIILLSDGVENVWSVSNVINQANLAREKGYKIYTIGLGAGADQNLLSTLASITGGKYVFSPTMEQLDKMMTELAGEIFDTAGKNIALETTLPAGKMTVDASKIVPAPVSVLNGTDGAITLKWTMDRLVMGGMKVFGLDFKGTNLEPETEITLTRDTKLTYLDRNSSLVTLKLPDVKIPVNIYMLDSKVSTDKAGYGAGENVTVTNEAKNLTDYPAALTGRAEILDSSGNLVKVVGEDEHGAWEAGQTRTFAFSWNTGLTMAGTYTVRITWSEGQKVIAAAQASFEIAEAAGASASMTVDREKYTSDEEVYMNETIRNSSVNSILRGLAVRTSIRNAEGDIIWTGDSLLQELLPDSRTVLKNSWNTGKNSPGQYTAHMEVYKGETMLSESSSTFEVTAEAEGIPGVSGTLAVKKKSIYRGDDVNLAYTISNTGNTALEAVTARLRIVEAATGNVLDTITEQVGLNISESRSGEKIWVHSPLNTGNYMVVFDALFADGTVTALANGYFTVEKPSVLQSEAFKNTLFSGSTGDALCMYLYSTDIQGDIRTNKAFEFSGTNLTVSGILSSFGTITTWGGKVQIGQKKTEPVVVEMPDAVAEIREIAASDGNIHKNGLMITDYGKGIKLCKSEISDESIQINGTSLESDGYIVANESVSFNLNTFASTAPEGIVICSADSDISINASTANIKGIIYAPNGTVYINTSTFNLEGKIIARRIVINCSSFKAAAYEGAMDLLDVTLSKKQEDN</sequence>
<dbReference type="SMART" id="SM00327">
    <property type="entry name" value="VWA"/>
    <property type="match status" value="1"/>
</dbReference>
<dbReference type="CDD" id="cd00198">
    <property type="entry name" value="vWFA"/>
    <property type="match status" value="1"/>
</dbReference>
<dbReference type="InterPro" id="IPR002035">
    <property type="entry name" value="VWF_A"/>
</dbReference>
<dbReference type="Pfam" id="PF13243">
    <property type="entry name" value="SQHop_cyclase_C"/>
    <property type="match status" value="1"/>
</dbReference>
<dbReference type="Gene3D" id="1.50.10.20">
    <property type="match status" value="1"/>
</dbReference>
<dbReference type="SUPFAM" id="SSF48239">
    <property type="entry name" value="Terpenoid cyclases/Protein prenyltransferases"/>
    <property type="match status" value="1"/>
</dbReference>
<evidence type="ECO:0000259" key="1">
    <source>
        <dbReference type="PROSITE" id="PS50234"/>
    </source>
</evidence>
<evidence type="ECO:0000313" key="3">
    <source>
        <dbReference type="Proteomes" id="UP000191554"/>
    </source>
</evidence>
<dbReference type="PANTHER" id="PTHR10579">
    <property type="entry name" value="CALCIUM-ACTIVATED CHLORIDE CHANNEL REGULATOR"/>
    <property type="match status" value="1"/>
</dbReference>
<feature type="domain" description="VWFA" evidence="1">
    <location>
        <begin position="598"/>
        <end position="777"/>
    </location>
</feature>
<dbReference type="PROSITE" id="PS50234">
    <property type="entry name" value="VWFA"/>
    <property type="match status" value="1"/>
</dbReference>
<proteinExistence type="predicted"/>
<organism evidence="2 3">
    <name type="scientific">Ruminiclostridium hungatei</name>
    <name type="common">Clostridium hungatei</name>
    <dbReference type="NCBI Taxonomy" id="48256"/>
    <lineage>
        <taxon>Bacteria</taxon>
        <taxon>Bacillati</taxon>
        <taxon>Bacillota</taxon>
        <taxon>Clostridia</taxon>
        <taxon>Eubacteriales</taxon>
        <taxon>Oscillospiraceae</taxon>
        <taxon>Ruminiclostridium</taxon>
    </lineage>
</organism>
<dbReference type="InterPro" id="IPR032696">
    <property type="entry name" value="SQ_cyclase_C"/>
</dbReference>
<dbReference type="Pfam" id="PF00092">
    <property type="entry name" value="VWA"/>
    <property type="match status" value="1"/>
</dbReference>
<accession>A0A1V4SKH5</accession>
<dbReference type="PANTHER" id="PTHR10579:SF43">
    <property type="entry name" value="ZINC FINGER (C3HC4-TYPE RING FINGER) FAMILY PROTEIN"/>
    <property type="match status" value="1"/>
</dbReference>
<name>A0A1V4SKH5_RUMHU</name>
<reference evidence="2 3" key="1">
    <citation type="submission" date="2017-03" db="EMBL/GenBank/DDBJ databases">
        <title>Genome sequence of Clostridium hungatei DSM 14427.</title>
        <authorList>
            <person name="Poehlein A."/>
            <person name="Daniel R."/>
        </authorList>
    </citation>
    <scope>NUCLEOTIDE SEQUENCE [LARGE SCALE GENOMIC DNA]</scope>
    <source>
        <strain evidence="2 3">DSM 14427</strain>
    </source>
</reference>
<dbReference type="Gene3D" id="3.40.50.410">
    <property type="entry name" value="von Willebrand factor, type A domain"/>
    <property type="match status" value="1"/>
</dbReference>
<dbReference type="OrthoDB" id="9791837at2"/>
<dbReference type="STRING" id="48256.CLHUN_16910"/>
<protein>
    <submittedName>
        <fullName evidence="2">von Willebrand factor type A domain protein</fullName>
    </submittedName>
</protein>
<keyword evidence="3" id="KW-1185">Reference proteome</keyword>
<gene>
    <name evidence="2" type="ORF">CLHUN_16910</name>
</gene>
<dbReference type="CDD" id="cd00688">
    <property type="entry name" value="ISOPREN_C2_like"/>
    <property type="match status" value="1"/>
</dbReference>
<dbReference type="InterPro" id="IPR008930">
    <property type="entry name" value="Terpenoid_cyclase/PrenylTrfase"/>
</dbReference>
<dbReference type="Gene3D" id="2.60.40.10">
    <property type="entry name" value="Immunoglobulins"/>
    <property type="match status" value="1"/>
</dbReference>
<dbReference type="Proteomes" id="UP000191554">
    <property type="component" value="Unassembled WGS sequence"/>
</dbReference>